<feature type="non-terminal residue" evidence="1">
    <location>
        <position position="1"/>
    </location>
</feature>
<gene>
    <name evidence="1" type="ORF">TGMAS_247670C</name>
</gene>
<reference evidence="1 2" key="1">
    <citation type="submission" date="2014-04" db="EMBL/GenBank/DDBJ databases">
        <authorList>
            <person name="Sibley D."/>
            <person name="Venepally P."/>
            <person name="Karamycheva S."/>
            <person name="Hadjithomas M."/>
            <person name="Khan A."/>
            <person name="Brunk B."/>
            <person name="Roos D."/>
            <person name="Caler E."/>
            <person name="Lorenzi H."/>
        </authorList>
    </citation>
    <scope>NUCLEOTIDE SEQUENCE [LARGE SCALE GENOMIC DNA]</scope>
    <source>
        <strain evidence="1 2">MAS</strain>
    </source>
</reference>
<evidence type="ECO:0000313" key="1">
    <source>
        <dbReference type="EMBL" id="KFH16067.1"/>
    </source>
</evidence>
<dbReference type="AlphaFoldDB" id="A0A086QTY5"/>
<name>A0A086QTY5_TOXGO</name>
<proteinExistence type="predicted"/>
<dbReference type="EMBL" id="AEXC02000695">
    <property type="protein sequence ID" value="KFH16067.1"/>
    <property type="molecule type" value="Genomic_DNA"/>
</dbReference>
<protein>
    <submittedName>
        <fullName evidence="1">Ribulose-phosphate 3 epimerase family protein</fullName>
        <ecNumber evidence="1">5.1.3.1</ecNumber>
    </submittedName>
</protein>
<evidence type="ECO:0000313" key="2">
    <source>
        <dbReference type="Proteomes" id="UP000028821"/>
    </source>
</evidence>
<dbReference type="Proteomes" id="UP000028821">
    <property type="component" value="Unassembled WGS sequence"/>
</dbReference>
<keyword evidence="1" id="KW-0413">Isomerase</keyword>
<dbReference type="VEuPathDB" id="ToxoDB:TGMAS_247670C"/>
<sequence>TSMFKAENPAALMTFMRDVIAASDTL</sequence>
<dbReference type="GO" id="GO:0004750">
    <property type="term" value="F:D-ribulose-phosphate 3-epimerase activity"/>
    <property type="evidence" value="ECO:0007669"/>
    <property type="project" value="UniProtKB-EC"/>
</dbReference>
<comment type="caution">
    <text evidence="1">The sequence shown here is derived from an EMBL/GenBank/DDBJ whole genome shotgun (WGS) entry which is preliminary data.</text>
</comment>
<accession>A0A086QTY5</accession>
<dbReference type="EC" id="5.1.3.1" evidence="1"/>
<organism evidence="1 2">
    <name type="scientific">Toxoplasma gondii MAS</name>
    <dbReference type="NCBI Taxonomy" id="943118"/>
    <lineage>
        <taxon>Eukaryota</taxon>
        <taxon>Sar</taxon>
        <taxon>Alveolata</taxon>
        <taxon>Apicomplexa</taxon>
        <taxon>Conoidasida</taxon>
        <taxon>Coccidia</taxon>
        <taxon>Eucoccidiorida</taxon>
        <taxon>Eimeriorina</taxon>
        <taxon>Sarcocystidae</taxon>
        <taxon>Toxoplasma</taxon>
    </lineage>
</organism>